<protein>
    <submittedName>
        <fullName evidence="2">NADH-quinone oxidoreductase subunit H</fullName>
    </submittedName>
</protein>
<comment type="caution">
    <text evidence="2">The sequence shown here is derived from an EMBL/GenBank/DDBJ whole genome shotgun (WGS) entry which is preliminary data.</text>
</comment>
<gene>
    <name evidence="2" type="ORF">STAS_22561</name>
</gene>
<dbReference type="AlphaFoldDB" id="A0A5A7QJS0"/>
<feature type="region of interest" description="Disordered" evidence="1">
    <location>
        <begin position="165"/>
        <end position="190"/>
    </location>
</feature>
<dbReference type="EMBL" id="BKCP01007183">
    <property type="protein sequence ID" value="GER45589.1"/>
    <property type="molecule type" value="Genomic_DNA"/>
</dbReference>
<keyword evidence="3" id="KW-1185">Reference proteome</keyword>
<reference evidence="3" key="1">
    <citation type="journal article" date="2019" name="Curr. Biol.">
        <title>Genome Sequence of Striga asiatica Provides Insight into the Evolution of Plant Parasitism.</title>
        <authorList>
            <person name="Yoshida S."/>
            <person name="Kim S."/>
            <person name="Wafula E.K."/>
            <person name="Tanskanen J."/>
            <person name="Kim Y.M."/>
            <person name="Honaas L."/>
            <person name="Yang Z."/>
            <person name="Spallek T."/>
            <person name="Conn C.E."/>
            <person name="Ichihashi Y."/>
            <person name="Cheong K."/>
            <person name="Cui S."/>
            <person name="Der J.P."/>
            <person name="Gundlach H."/>
            <person name="Jiao Y."/>
            <person name="Hori C."/>
            <person name="Ishida J.K."/>
            <person name="Kasahara H."/>
            <person name="Kiba T."/>
            <person name="Kim M.S."/>
            <person name="Koo N."/>
            <person name="Laohavisit A."/>
            <person name="Lee Y.H."/>
            <person name="Lumba S."/>
            <person name="McCourt P."/>
            <person name="Mortimer J.C."/>
            <person name="Mutuku J.M."/>
            <person name="Nomura T."/>
            <person name="Sasaki-Sekimoto Y."/>
            <person name="Seto Y."/>
            <person name="Wang Y."/>
            <person name="Wakatake T."/>
            <person name="Sakakibara H."/>
            <person name="Demura T."/>
            <person name="Yamaguchi S."/>
            <person name="Yoneyama K."/>
            <person name="Manabe R.I."/>
            <person name="Nelson D.C."/>
            <person name="Schulman A.H."/>
            <person name="Timko M.P."/>
            <person name="dePamphilis C.W."/>
            <person name="Choi D."/>
            <person name="Shirasu K."/>
        </authorList>
    </citation>
    <scope>NUCLEOTIDE SEQUENCE [LARGE SCALE GENOMIC DNA]</scope>
    <source>
        <strain evidence="3">cv. UVA1</strain>
    </source>
</reference>
<name>A0A5A7QJS0_STRAF</name>
<feature type="compositionally biased region" description="Basic and acidic residues" evidence="1">
    <location>
        <begin position="165"/>
        <end position="174"/>
    </location>
</feature>
<organism evidence="2 3">
    <name type="scientific">Striga asiatica</name>
    <name type="common">Asiatic witchweed</name>
    <name type="synonym">Buchnera asiatica</name>
    <dbReference type="NCBI Taxonomy" id="4170"/>
    <lineage>
        <taxon>Eukaryota</taxon>
        <taxon>Viridiplantae</taxon>
        <taxon>Streptophyta</taxon>
        <taxon>Embryophyta</taxon>
        <taxon>Tracheophyta</taxon>
        <taxon>Spermatophyta</taxon>
        <taxon>Magnoliopsida</taxon>
        <taxon>eudicotyledons</taxon>
        <taxon>Gunneridae</taxon>
        <taxon>Pentapetalae</taxon>
        <taxon>asterids</taxon>
        <taxon>lamiids</taxon>
        <taxon>Lamiales</taxon>
        <taxon>Orobanchaceae</taxon>
        <taxon>Buchnereae</taxon>
        <taxon>Striga</taxon>
    </lineage>
</organism>
<sequence>MSSPDMTLFRAFLSLLSLENYFVYLLLPGKKDWIQVSPVWFLGKAVQSKGLTGGGVPGGFVVQCFDPRTLFLIEPLPRKDIVSVPEYGLAVHQPPHQLLRPAGLLPSAIEMIFLLLVLAISLDQGTAPIQLCLVSVSDPGSRVLGIGKANKGLTPERIFLTIDRQEPSSPRDSKQTTFLANLKDSPGLGD</sequence>
<proteinExistence type="predicted"/>
<evidence type="ECO:0000313" key="2">
    <source>
        <dbReference type="EMBL" id="GER45589.1"/>
    </source>
</evidence>
<evidence type="ECO:0000313" key="3">
    <source>
        <dbReference type="Proteomes" id="UP000325081"/>
    </source>
</evidence>
<dbReference type="Proteomes" id="UP000325081">
    <property type="component" value="Unassembled WGS sequence"/>
</dbReference>
<accession>A0A5A7QJS0</accession>
<evidence type="ECO:0000256" key="1">
    <source>
        <dbReference type="SAM" id="MobiDB-lite"/>
    </source>
</evidence>